<feature type="coiled-coil region" evidence="1">
    <location>
        <begin position="1013"/>
        <end position="1061"/>
    </location>
</feature>
<dbReference type="InterPro" id="IPR041079">
    <property type="entry name" value="Neuraminidase-like"/>
</dbReference>
<evidence type="ECO:0000256" key="1">
    <source>
        <dbReference type="SAM" id="Coils"/>
    </source>
</evidence>
<organism evidence="5">
    <name type="scientific">Pseudomonas sp. WC2401</name>
    <dbReference type="NCBI Taxonomy" id="3234143"/>
    <lineage>
        <taxon>Bacteria</taxon>
        <taxon>Pseudomonadati</taxon>
        <taxon>Pseudomonadota</taxon>
        <taxon>Gammaproteobacteria</taxon>
        <taxon>Pseudomonadales</taxon>
        <taxon>Pseudomonadaceae</taxon>
        <taxon>Pseudomonas</taxon>
    </lineage>
</organism>
<feature type="domain" description="Neuraminidase-like" evidence="3">
    <location>
        <begin position="178"/>
        <end position="259"/>
    </location>
</feature>
<evidence type="ECO:0000313" key="5">
    <source>
        <dbReference type="EMBL" id="XDV07503.1"/>
    </source>
</evidence>
<proteinExistence type="predicted"/>
<feature type="domain" description="ABC toxin N-terminal" evidence="4">
    <location>
        <begin position="9"/>
        <end position="143"/>
    </location>
</feature>
<reference evidence="5" key="1">
    <citation type="submission" date="2024-07" db="EMBL/GenBank/DDBJ databases">
        <authorList>
            <person name="Biller S.J."/>
        </authorList>
    </citation>
    <scope>NUCLEOTIDE SEQUENCE</scope>
    <source>
        <strain evidence="5">WC2401</strain>
    </source>
</reference>
<keyword evidence="1" id="KW-0175">Coiled coil</keyword>
<dbReference type="RefSeq" id="WP_369782467.1">
    <property type="nucleotide sequence ID" value="NZ_CP165623.1"/>
</dbReference>
<accession>A0AB39X559</accession>
<dbReference type="InterPro" id="IPR046839">
    <property type="entry name" value="ABC_toxin_N"/>
</dbReference>
<evidence type="ECO:0000259" key="4">
    <source>
        <dbReference type="Pfam" id="PF20220"/>
    </source>
</evidence>
<evidence type="ECO:0000259" key="3">
    <source>
        <dbReference type="Pfam" id="PF18413"/>
    </source>
</evidence>
<dbReference type="Pfam" id="PF18413">
    <property type="entry name" value="Neuraminidase"/>
    <property type="match status" value="1"/>
</dbReference>
<evidence type="ECO:0000259" key="2">
    <source>
        <dbReference type="Pfam" id="PF18276"/>
    </source>
</evidence>
<gene>
    <name evidence="5" type="ORF">AB3G35_07865</name>
</gene>
<protein>
    <submittedName>
        <fullName evidence="5">Neuraminidase-like domain-containing protein</fullName>
    </submittedName>
</protein>
<dbReference type="Pfam" id="PF18276">
    <property type="entry name" value="TcA_TcB_BD"/>
    <property type="match status" value="2"/>
</dbReference>
<dbReference type="EMBL" id="CP165623">
    <property type="protein sequence ID" value="XDV07503.1"/>
    <property type="molecule type" value="Genomic_DNA"/>
</dbReference>
<feature type="domain" description="Tc toxin complex TcA C-terminal TcB-binding" evidence="2">
    <location>
        <begin position="1040"/>
        <end position="1180"/>
    </location>
</feature>
<dbReference type="InterPro" id="IPR040840">
    <property type="entry name" value="TcA_TcB_BD"/>
</dbReference>
<feature type="domain" description="Tc toxin complex TcA C-terminal TcB-binding" evidence="2">
    <location>
        <begin position="1268"/>
        <end position="1334"/>
    </location>
</feature>
<dbReference type="Pfam" id="PF20220">
    <property type="entry name" value="ABC_toxin_N"/>
    <property type="match status" value="1"/>
</dbReference>
<name>A0AB39X559_9PSED</name>
<sequence length="1336" mass="149010">MNKKLLAGLNEAQRDALMPYYLHHVIPGRGLGAQASKIKTAEDLYEYLLLDPKVSGQIKTSRIAEAVASTQLYLHRCREQLEPETVQSAMENASRENGYFSRWNAYNKRYSTWAGLQRLLYYPASYIDPELRYSKTQLFEELETAINQGRITEERVEQAFSQYVSGLRKVLDIRYDAGYQVEPAGEQGVAYFLGSIPGIPGEYYWRRVDKTDYGNNSRVRNPASWSQWLKIDAPLQPMKGTVPSIVYFANRLHVLCIHEYPSDAINVGSELGTLAQAKNIRELQIATLRPNGQWDIRNWPVGINVDRVIAAELRNNLQDPDPRLGVFTRTSEGINLIRFSKILQVIDSPKNITISGVSYDNKNFGNYYDIPVLQPLVWQPPVPPGVFAVTSTFSFESSTGNSFVKLKNVRFISNNGKVTVKVLAAQSGSVYPPIAIGFYISGFRIYSRYVNAASSENDYEIHSPFLFADFVTNTQYSVRYILAAFSDDIPLLRSSPGTPAAVTSFDATRNLWIPTSYNSVGRTQMLYTKPANAKEYVLTTLAGPMLEQKMLNGVDSLLSWDVQQVLIDPNGYAGGTTDRAISFEGGVGLYTWELFFHAPFLIANRLLAEQRFAEADLWFKRIFDPAGYRNADGVLQKVGSNTRYWNVKPLQNDVAWGSSSPIDTDDPDAIATADPMNYKLAVFLRGLELLAARGDQLYRQQTRDSLSEAKMWYVQALQLLGVRPELPLAQGWNAPTLQAASTTSNVRLLDLEGVAEEQLAVLAPASPRQIAITNGPFRPPVDTAVLAYWDRFEGRLYNLRHHLSIDGQPLALELFEAPADPKALQLARQAGDGAGGMQADGTQALWPQRFMVLLERARNAVQQVIQFGSNLQGVLERRDADALSVLQQTQQGGLLALMGEAHSANVASLQHTLSGLQNTRATTLARQQHYDALYLENISVQEQLAMDLRSEATFLEDSAGVLRVVAGSLNLLPNVAGVAVGWGEVGGLVDACSDVLRVKAGMNQGQAAKIDTSEMYRRRRQEWDLQRDQARREGEVISTQIDSLNEQIAMADKQRQQTEMEQAYSDAVLEVMTTRFTGQALFNWQAGRMSTLYYQLYDTVSSLCSQAQKSYGWETGDNRKYLRPGNWSDLYQGLLAGESLLLSLQQMEVAYLNWDQRALQVRKTASLRTLEPTLIDTIKQLLTSDSVAFMAAEKTAQFVVVERDSTNNLVLTFRLDDLNIQADYPLSLNLGNSRLIKSISVSLPALLGPYENVQALLRYNSSTELANGCKAVALSHGLDDSGQFQLDFNDGQYLPFEGLPINTGTFSLIFPNAHSSQNAMLLSLNDIILHINYTIR</sequence>